<dbReference type="GO" id="GO:0006260">
    <property type="term" value="P:DNA replication"/>
    <property type="evidence" value="ECO:0007669"/>
    <property type="project" value="InterPro"/>
</dbReference>
<dbReference type="SUPFAM" id="SSF89550">
    <property type="entry name" value="PHP domain-like"/>
    <property type="match status" value="1"/>
</dbReference>
<evidence type="ECO:0000313" key="2">
    <source>
        <dbReference type="EMBL" id="KXB08453.1"/>
    </source>
</evidence>
<dbReference type="Pfam" id="PF07733">
    <property type="entry name" value="DNA_pol3_alpha"/>
    <property type="match status" value="1"/>
</dbReference>
<dbReference type="Gene3D" id="3.20.20.140">
    <property type="entry name" value="Metal-dependent hydrolases"/>
    <property type="match status" value="1"/>
</dbReference>
<dbReference type="AlphaFoldDB" id="A0A133VPV5"/>
<feature type="non-terminal residue" evidence="2">
    <location>
        <position position="501"/>
    </location>
</feature>
<protein>
    <submittedName>
        <fullName evidence="2">DNA polymerase III subunit alpha</fullName>
        <ecNumber evidence="2">2.7.7.7</ecNumber>
    </submittedName>
</protein>
<dbReference type="EMBL" id="LHYJ01000014">
    <property type="protein sequence ID" value="KXB08453.1"/>
    <property type="molecule type" value="Genomic_DNA"/>
</dbReference>
<dbReference type="Gene3D" id="1.10.10.1600">
    <property type="entry name" value="Bacterial DNA polymerase III alpha subunit, thumb domain"/>
    <property type="match status" value="1"/>
</dbReference>
<keyword evidence="3" id="KW-1185">Reference proteome</keyword>
<dbReference type="GO" id="GO:0003887">
    <property type="term" value="F:DNA-directed DNA polymerase activity"/>
    <property type="evidence" value="ECO:0007669"/>
    <property type="project" value="UniProtKB-EC"/>
</dbReference>
<dbReference type="InterPro" id="IPR041931">
    <property type="entry name" value="DNA_pol3_alpha_thumb_dom"/>
</dbReference>
<evidence type="ECO:0000313" key="3">
    <source>
        <dbReference type="Proteomes" id="UP000070175"/>
    </source>
</evidence>
<organism evidence="2 3">
    <name type="scientific">candidate division MSBL1 archaeon SCGC-AAA382N08</name>
    <dbReference type="NCBI Taxonomy" id="1698285"/>
    <lineage>
        <taxon>Archaea</taxon>
        <taxon>Methanobacteriati</taxon>
        <taxon>Methanobacteriota</taxon>
        <taxon>candidate division MSBL1</taxon>
    </lineage>
</organism>
<accession>A0A133VPV5</accession>
<proteinExistence type="predicted"/>
<name>A0A133VPV5_9EURY</name>
<feature type="domain" description="Polymerase/histidinol phosphatase N-terminal" evidence="1">
    <location>
        <begin position="5"/>
        <end position="72"/>
    </location>
</feature>
<dbReference type="InterPro" id="IPR003141">
    <property type="entry name" value="Pol/His_phosphatase_N"/>
</dbReference>
<keyword evidence="2" id="KW-0548">Nucleotidyltransferase</keyword>
<dbReference type="PANTHER" id="PTHR32294">
    <property type="entry name" value="DNA POLYMERASE III SUBUNIT ALPHA"/>
    <property type="match status" value="1"/>
</dbReference>
<dbReference type="GO" id="GO:0008408">
    <property type="term" value="F:3'-5' exonuclease activity"/>
    <property type="evidence" value="ECO:0007669"/>
    <property type="project" value="InterPro"/>
</dbReference>
<keyword evidence="2" id="KW-0808">Transferase</keyword>
<dbReference type="EC" id="2.7.7.7" evidence="2"/>
<dbReference type="PATRIC" id="fig|1698285.3.peg.138"/>
<dbReference type="InterPro" id="IPR016195">
    <property type="entry name" value="Pol/histidinol_Pase-like"/>
</dbReference>
<dbReference type="SMART" id="SM00481">
    <property type="entry name" value="POLIIIAc"/>
    <property type="match status" value="1"/>
</dbReference>
<reference evidence="2 3" key="1">
    <citation type="journal article" date="2016" name="Sci. Rep.">
        <title>Metabolic traits of an uncultured archaeal lineage -MSBL1- from brine pools of the Red Sea.</title>
        <authorList>
            <person name="Mwirichia R."/>
            <person name="Alam I."/>
            <person name="Rashid M."/>
            <person name="Vinu M."/>
            <person name="Ba-Alawi W."/>
            <person name="Anthony Kamau A."/>
            <person name="Kamanda Ngugi D."/>
            <person name="Goker M."/>
            <person name="Klenk H.P."/>
            <person name="Bajic V."/>
            <person name="Stingl U."/>
        </authorList>
    </citation>
    <scope>NUCLEOTIDE SEQUENCE [LARGE SCALE GENOMIC DNA]</scope>
    <source>
        <strain evidence="2">SCGC-AAA382N08</strain>
    </source>
</reference>
<comment type="caution">
    <text evidence="2">The sequence shown here is derived from an EMBL/GenBank/DDBJ whole genome shotgun (WGS) entry which is preliminary data.</text>
</comment>
<dbReference type="InterPro" id="IPR011708">
    <property type="entry name" value="DNA_pol3_alpha_NTPase_dom"/>
</dbReference>
<dbReference type="PANTHER" id="PTHR32294:SF0">
    <property type="entry name" value="DNA POLYMERASE III SUBUNIT ALPHA"/>
    <property type="match status" value="1"/>
</dbReference>
<dbReference type="NCBIfam" id="TIGR00594">
    <property type="entry name" value="polc"/>
    <property type="match status" value="1"/>
</dbReference>
<evidence type="ECO:0000259" key="1">
    <source>
        <dbReference type="SMART" id="SM00481"/>
    </source>
</evidence>
<sequence>MSDFTHLHVHSHYSLLDGLPKIDELVNYAAQQGMDAVALTDHGVLYGAVEFYKKAKDKGIKPIIGCELYEAYERMGQKRPNIDDQRYHLLTLVKNEQGYQNLVKLVTEAHLKGFYYKPRVDEYLLQEHGEGLIGMSACVQGKIPQLILEGNLEQAEKTARNYKDIFDEFYLELEHHPNLEEQQKVNKKIKELSKELDLPLIATNDVHYLKEKDSEAQDILMMINTNADRDDPQRLTMKKDDFSFRSEQRMKEDFGDVPQAIENTQKLKEACNFDLDLETTRLPQFEVPDEKTADEYLRELCLEGVEQRYGEKTDPVMKRLNRELSVIEDLNFASYFLIVQDFVNWAKKHHIVVGPGRGSAGGSLVSYLLNITDINPLKYNLIFERFLNPGRAKVSFPDIDLDFTDRRRDEVIEYVADKYGQDKVAQIITFGTMAARGVIRDVGRVLGYSYDYCDKIAKMIPMQMSLDETLEEIQEFKELYQQDEKAEKLINLGKKLEGVAR</sequence>
<dbReference type="InterPro" id="IPR004013">
    <property type="entry name" value="PHP_dom"/>
</dbReference>
<dbReference type="Pfam" id="PF02811">
    <property type="entry name" value="PHP"/>
    <property type="match status" value="1"/>
</dbReference>
<dbReference type="Proteomes" id="UP000070175">
    <property type="component" value="Unassembled WGS sequence"/>
</dbReference>
<dbReference type="InterPro" id="IPR004805">
    <property type="entry name" value="DnaE2/DnaE/PolC"/>
</dbReference>
<dbReference type="CDD" id="cd12113">
    <property type="entry name" value="PHP_PolIIIA_DnaE3"/>
    <property type="match status" value="1"/>
</dbReference>
<gene>
    <name evidence="2" type="primary">dnaE</name>
    <name evidence="2" type="ORF">AKJ56_01310</name>
</gene>